<name>A0A143DF98_9PROT</name>
<dbReference type="Proteomes" id="UP000076066">
    <property type="component" value="Chromosome"/>
</dbReference>
<protein>
    <recommendedName>
        <fullName evidence="1">AB hydrolase-1 domain-containing protein</fullName>
    </recommendedName>
</protein>
<dbReference type="Gene3D" id="3.40.50.1820">
    <property type="entry name" value="alpha/beta hydrolase"/>
    <property type="match status" value="1"/>
</dbReference>
<reference evidence="2 3" key="1">
    <citation type="submission" date="2016-02" db="EMBL/GenBank/DDBJ databases">
        <title>Complete Genome of H5569, the type strain of the newly described species Haematospirillium jordaniae.</title>
        <authorList>
            <person name="Nicholson A.C."/>
            <person name="Humrighouse B.W."/>
            <person name="Loparov V."/>
            <person name="McQuiston J.R."/>
        </authorList>
    </citation>
    <scope>NUCLEOTIDE SEQUENCE [LARGE SCALE GENOMIC DNA]</scope>
    <source>
        <strain evidence="2 3">H5569</strain>
    </source>
</reference>
<organism evidence="2 3">
    <name type="scientific">Haematospirillum jordaniae</name>
    <dbReference type="NCBI Taxonomy" id="1549855"/>
    <lineage>
        <taxon>Bacteria</taxon>
        <taxon>Pseudomonadati</taxon>
        <taxon>Pseudomonadota</taxon>
        <taxon>Alphaproteobacteria</taxon>
        <taxon>Rhodospirillales</taxon>
        <taxon>Novispirillaceae</taxon>
        <taxon>Haematospirillum</taxon>
    </lineage>
</organism>
<accession>A0A143DF98</accession>
<dbReference type="PANTHER" id="PTHR43798">
    <property type="entry name" value="MONOACYLGLYCEROL LIPASE"/>
    <property type="match status" value="1"/>
</dbReference>
<dbReference type="GO" id="GO:0016020">
    <property type="term" value="C:membrane"/>
    <property type="evidence" value="ECO:0007669"/>
    <property type="project" value="TreeGrafter"/>
</dbReference>
<dbReference type="InterPro" id="IPR050266">
    <property type="entry name" value="AB_hydrolase_sf"/>
</dbReference>
<dbReference type="InterPro" id="IPR000073">
    <property type="entry name" value="AB_hydrolase_1"/>
</dbReference>
<sequence length="265" mass="29239">MAWVEWGRSEHPLVVCAHGLTRSGRDFDFLAHALAPRYHVVCPDILGRGQSDWLVDPAGYAYPCYLSDMTTLISRFGSPPTLWIGTSMGGLIGMFMAALPGSPVQYLIMNDVGPFIEDASLESIRNYVGDTPLFSDYSAAKAQILDRYADFGPIPESRQDHLVQSSIKSDPESGGFRFHYDPAIGLSLQATAGQDVELWPVWESLTIPVLVLRGERSGLLSRETAHRMSMRPGTTVIEVKECGHAPSLMKEDQIDLVRSWIASIL</sequence>
<feature type="domain" description="AB hydrolase-1" evidence="1">
    <location>
        <begin position="14"/>
        <end position="248"/>
    </location>
</feature>
<proteinExistence type="predicted"/>
<dbReference type="STRING" id="1549855.AY555_08810"/>
<dbReference type="AlphaFoldDB" id="A0A143DF98"/>
<gene>
    <name evidence="2" type="ORF">AY555_08810</name>
</gene>
<evidence type="ECO:0000313" key="3">
    <source>
        <dbReference type="Proteomes" id="UP000076066"/>
    </source>
</evidence>
<dbReference type="Pfam" id="PF12697">
    <property type="entry name" value="Abhydrolase_6"/>
    <property type="match status" value="1"/>
</dbReference>
<evidence type="ECO:0000259" key="1">
    <source>
        <dbReference type="Pfam" id="PF12697"/>
    </source>
</evidence>
<dbReference type="SUPFAM" id="SSF53474">
    <property type="entry name" value="alpha/beta-Hydrolases"/>
    <property type="match status" value="1"/>
</dbReference>
<dbReference type="InterPro" id="IPR029058">
    <property type="entry name" value="AB_hydrolase_fold"/>
</dbReference>
<dbReference type="KEGG" id="hjo:AY555_08810"/>
<evidence type="ECO:0000313" key="2">
    <source>
        <dbReference type="EMBL" id="AMW35259.1"/>
    </source>
</evidence>
<dbReference type="EMBL" id="CP014525">
    <property type="protein sequence ID" value="AMW35259.1"/>
    <property type="molecule type" value="Genomic_DNA"/>
</dbReference>
<keyword evidence="3" id="KW-1185">Reference proteome</keyword>
<dbReference type="PANTHER" id="PTHR43798:SF33">
    <property type="entry name" value="HYDROLASE, PUTATIVE (AFU_ORTHOLOGUE AFUA_2G14860)-RELATED"/>
    <property type="match status" value="1"/>
</dbReference>